<keyword evidence="1" id="KW-0812">Transmembrane</keyword>
<sequence length="122" mass="13772">HVPGTEYTQQKTAVIFAFTIRKKVFVCLFVCLFVFETESRSVAQAGVSGRDLSSLQAPPPGFTPFSCLSLPCSWDHRRRHHVQLVFYIFSRDGVSPCWPGWSRSLNLMIHPPRPPTVLGLQV</sequence>
<dbReference type="GeneTree" id="ENSGT00940000165497"/>
<reference evidence="2 3" key="1">
    <citation type="submission" date="2013-03" db="EMBL/GenBank/DDBJ databases">
        <authorList>
            <person name="Warren W."/>
            <person name="Wilson R.K."/>
        </authorList>
    </citation>
    <scope>NUCLEOTIDE SEQUENCE</scope>
</reference>
<reference evidence="2" key="2">
    <citation type="submission" date="2025-08" db="UniProtKB">
        <authorList>
            <consortium name="Ensembl"/>
        </authorList>
    </citation>
    <scope>IDENTIFICATION</scope>
</reference>
<evidence type="ECO:0000313" key="2">
    <source>
        <dbReference type="Ensembl" id="ENSMFAP00000059969.1"/>
    </source>
</evidence>
<dbReference type="PANTHER" id="PTHR46254:SF7">
    <property type="entry name" value="PI4-KINASE N-TERMINAL DOMAIN-CONTAINING PROTEIN"/>
    <property type="match status" value="1"/>
</dbReference>
<dbReference type="Proteomes" id="UP000233100">
    <property type="component" value="Chromosome 15"/>
</dbReference>
<keyword evidence="1" id="KW-0472">Membrane</keyword>
<reference evidence="2" key="3">
    <citation type="submission" date="2025-09" db="UniProtKB">
        <authorList>
            <consortium name="Ensembl"/>
        </authorList>
    </citation>
    <scope>IDENTIFICATION</scope>
</reference>
<dbReference type="AlphaFoldDB" id="A0A7N9D404"/>
<evidence type="ECO:0000256" key="1">
    <source>
        <dbReference type="SAM" id="Phobius"/>
    </source>
</evidence>
<keyword evidence="3" id="KW-1185">Reference proteome</keyword>
<organism evidence="2 3">
    <name type="scientific">Macaca fascicularis</name>
    <name type="common">Crab-eating macaque</name>
    <name type="synonym">Cynomolgus monkey</name>
    <dbReference type="NCBI Taxonomy" id="9541"/>
    <lineage>
        <taxon>Eukaryota</taxon>
        <taxon>Metazoa</taxon>
        <taxon>Chordata</taxon>
        <taxon>Craniata</taxon>
        <taxon>Vertebrata</taxon>
        <taxon>Euteleostomi</taxon>
        <taxon>Mammalia</taxon>
        <taxon>Eutheria</taxon>
        <taxon>Euarchontoglires</taxon>
        <taxon>Primates</taxon>
        <taxon>Haplorrhini</taxon>
        <taxon>Catarrhini</taxon>
        <taxon>Cercopithecidae</taxon>
        <taxon>Cercopithecinae</taxon>
        <taxon>Macaca</taxon>
    </lineage>
</organism>
<proteinExistence type="predicted"/>
<feature type="transmembrane region" description="Helical" evidence="1">
    <location>
        <begin position="12"/>
        <end position="35"/>
    </location>
</feature>
<dbReference type="Ensembl" id="ENSMFAT00000090260.1">
    <property type="protein sequence ID" value="ENSMFAP00000059969.1"/>
    <property type="gene ID" value="ENSMFAG00000047226.1"/>
</dbReference>
<keyword evidence="1" id="KW-1133">Transmembrane helix</keyword>
<dbReference type="PANTHER" id="PTHR46254">
    <property type="entry name" value="PROTEIN GVQW1-RELATED"/>
    <property type="match status" value="1"/>
</dbReference>
<protein>
    <submittedName>
        <fullName evidence="2">Uncharacterized protein</fullName>
    </submittedName>
</protein>
<accession>A0A7N9D404</accession>
<evidence type="ECO:0000313" key="3">
    <source>
        <dbReference type="Proteomes" id="UP000233100"/>
    </source>
</evidence>
<name>A0A7N9D404_MACFA</name>